<dbReference type="Proteomes" id="UP000187608">
    <property type="component" value="Unassembled WGS sequence"/>
</dbReference>
<sequence>MNDYLKQLEPVEVRYLIDTKELREIVTHMLGEADSLVSIYLSYDYTEDETDGGMVRPMIELEEISGLTEENRHTILSTGLNLDAPFDNGDEVFRAIFGSSHVVIDATEDNDGTFFTVEVPYEDYKNLHTE</sequence>
<dbReference type="EMBL" id="FTOC01000006">
    <property type="protein sequence ID" value="SIS48977.1"/>
    <property type="molecule type" value="Genomic_DNA"/>
</dbReference>
<accession>A0A1N7JI24</accession>
<evidence type="ECO:0000313" key="2">
    <source>
        <dbReference type="Proteomes" id="UP000187608"/>
    </source>
</evidence>
<keyword evidence="2" id="KW-1185">Reference proteome</keyword>
<dbReference type="RefSeq" id="WP_076559138.1">
    <property type="nucleotide sequence ID" value="NZ_FTOC01000006.1"/>
</dbReference>
<organism evidence="1 2">
    <name type="scientific">Salimicrobium flavidum</name>
    <dbReference type="NCBI Taxonomy" id="570947"/>
    <lineage>
        <taxon>Bacteria</taxon>
        <taxon>Bacillati</taxon>
        <taxon>Bacillota</taxon>
        <taxon>Bacilli</taxon>
        <taxon>Bacillales</taxon>
        <taxon>Bacillaceae</taxon>
        <taxon>Salimicrobium</taxon>
    </lineage>
</organism>
<protein>
    <submittedName>
        <fullName evidence="1">Uncharacterized protein</fullName>
    </submittedName>
</protein>
<name>A0A1N7JI24_9BACI</name>
<dbReference type="AlphaFoldDB" id="A0A1N7JI24"/>
<dbReference type="OrthoDB" id="2968090at2"/>
<gene>
    <name evidence="1" type="ORF">SAMN05421687_10676</name>
</gene>
<proteinExistence type="predicted"/>
<reference evidence="2" key="1">
    <citation type="submission" date="2017-01" db="EMBL/GenBank/DDBJ databases">
        <authorList>
            <person name="Varghese N."/>
            <person name="Submissions S."/>
        </authorList>
    </citation>
    <scope>NUCLEOTIDE SEQUENCE [LARGE SCALE GENOMIC DNA]</scope>
    <source>
        <strain evidence="2">DSM 23127</strain>
    </source>
</reference>
<evidence type="ECO:0000313" key="1">
    <source>
        <dbReference type="EMBL" id="SIS48977.1"/>
    </source>
</evidence>